<name>A0A226DFT4_FOLCA</name>
<sequence length="224" mass="25570">MVFAQYQNYRLRQLISMKNPQIPFGKENILTLLLMNPIHNVFPSRIDQTRINYSTTELQALVERDVVNCEIKSVFIATLEILQGEMAFLTKKYPSKQFHSGQRLLDPTWFGWTFQGGGRSSERSSVSAVQRNFQALVSSGIYSRLKMEMARNMWVGREPVSNDTIPTVAPLTMGGGIITIFMISAGLICLAIISFLIEGYNNRRLRKSKKFNRVKPNVLKIDCR</sequence>
<dbReference type="EMBL" id="LNIX01000019">
    <property type="protein sequence ID" value="OXA44402.1"/>
    <property type="molecule type" value="Genomic_DNA"/>
</dbReference>
<dbReference type="AlphaFoldDB" id="A0A226DFT4"/>
<protein>
    <submittedName>
        <fullName evidence="2">S-adenosylmethionine synthase</fullName>
    </submittedName>
</protein>
<evidence type="ECO:0000313" key="3">
    <source>
        <dbReference type="Proteomes" id="UP000198287"/>
    </source>
</evidence>
<keyword evidence="3" id="KW-1185">Reference proteome</keyword>
<comment type="caution">
    <text evidence="2">The sequence shown here is derived from an EMBL/GenBank/DDBJ whole genome shotgun (WGS) entry which is preliminary data.</text>
</comment>
<keyword evidence="1" id="KW-1133">Transmembrane helix</keyword>
<accession>A0A226DFT4</accession>
<proteinExistence type="predicted"/>
<feature type="transmembrane region" description="Helical" evidence="1">
    <location>
        <begin position="171"/>
        <end position="197"/>
    </location>
</feature>
<reference evidence="2 3" key="1">
    <citation type="submission" date="2015-12" db="EMBL/GenBank/DDBJ databases">
        <title>The genome of Folsomia candida.</title>
        <authorList>
            <person name="Faddeeva A."/>
            <person name="Derks M.F."/>
            <person name="Anvar Y."/>
            <person name="Smit S."/>
            <person name="Van Straalen N."/>
            <person name="Roelofs D."/>
        </authorList>
    </citation>
    <scope>NUCLEOTIDE SEQUENCE [LARGE SCALE GENOMIC DNA]</scope>
    <source>
        <strain evidence="2 3">VU population</strain>
        <tissue evidence="2">Whole body</tissue>
    </source>
</reference>
<evidence type="ECO:0000313" key="2">
    <source>
        <dbReference type="EMBL" id="OXA44402.1"/>
    </source>
</evidence>
<gene>
    <name evidence="2" type="ORF">Fcan01_20959</name>
</gene>
<evidence type="ECO:0000256" key="1">
    <source>
        <dbReference type="SAM" id="Phobius"/>
    </source>
</evidence>
<organism evidence="2 3">
    <name type="scientific">Folsomia candida</name>
    <name type="common">Springtail</name>
    <dbReference type="NCBI Taxonomy" id="158441"/>
    <lineage>
        <taxon>Eukaryota</taxon>
        <taxon>Metazoa</taxon>
        <taxon>Ecdysozoa</taxon>
        <taxon>Arthropoda</taxon>
        <taxon>Hexapoda</taxon>
        <taxon>Collembola</taxon>
        <taxon>Entomobryomorpha</taxon>
        <taxon>Isotomoidea</taxon>
        <taxon>Isotomidae</taxon>
        <taxon>Proisotominae</taxon>
        <taxon>Folsomia</taxon>
    </lineage>
</organism>
<keyword evidence="1" id="KW-0812">Transmembrane</keyword>
<keyword evidence="1" id="KW-0472">Membrane</keyword>
<dbReference type="Proteomes" id="UP000198287">
    <property type="component" value="Unassembled WGS sequence"/>
</dbReference>